<dbReference type="EMBL" id="SEKV01000037">
    <property type="protein sequence ID" value="TFY68127.1"/>
    <property type="molecule type" value="Genomic_DNA"/>
</dbReference>
<dbReference type="Pfam" id="PF00651">
    <property type="entry name" value="BTB"/>
    <property type="match status" value="1"/>
</dbReference>
<evidence type="ECO:0000313" key="2">
    <source>
        <dbReference type="EMBL" id="TFY68127.1"/>
    </source>
</evidence>
<dbReference type="STRING" id="34475.A0A4Y9Z2B6"/>
<feature type="domain" description="BTB" evidence="1">
    <location>
        <begin position="16"/>
        <end position="84"/>
    </location>
</feature>
<reference evidence="2 3" key="1">
    <citation type="submission" date="2019-01" db="EMBL/GenBank/DDBJ databases">
        <title>Genome sequencing of the rare red list fungi Fomitopsis rosea.</title>
        <authorList>
            <person name="Buettner E."/>
            <person name="Kellner H."/>
        </authorList>
    </citation>
    <scope>NUCLEOTIDE SEQUENCE [LARGE SCALE GENOMIC DNA]</scope>
    <source>
        <strain evidence="2 3">DSM 105464</strain>
    </source>
</reference>
<gene>
    <name evidence="2" type="ORF">EVJ58_g1213</name>
</gene>
<dbReference type="Proteomes" id="UP000298390">
    <property type="component" value="Unassembled WGS sequence"/>
</dbReference>
<dbReference type="SMART" id="SM00225">
    <property type="entry name" value="BTB"/>
    <property type="match status" value="1"/>
</dbReference>
<organism evidence="2 3">
    <name type="scientific">Rhodofomes roseus</name>
    <dbReference type="NCBI Taxonomy" id="34475"/>
    <lineage>
        <taxon>Eukaryota</taxon>
        <taxon>Fungi</taxon>
        <taxon>Dikarya</taxon>
        <taxon>Basidiomycota</taxon>
        <taxon>Agaricomycotina</taxon>
        <taxon>Agaricomycetes</taxon>
        <taxon>Polyporales</taxon>
        <taxon>Rhodofomes</taxon>
    </lineage>
</organism>
<sequence>MTKMAVAPFDNSHGDSDVVLRSADEVDFYVHRNILRIASAFFADMFSLPQPIHPSSPDVANDPIPVIPVSENSQTLEALLRMCYPVEKSRISSVQDVSPLLEGALKYQMREATAALTKKLAAFCNNRPLDVYAEACRRDLRKVAKQAADAFAAPLVAVTKVPRDEPAFAIDDFTPHMESISAAAYFHLLEYHSGGGASKSMTLSFVSSRASANRDDTLSSRSKPSHPFDDLARADTIVRSSDGVDFYVLRYLVGFSSPMLASILSGEISPGPSTSPITQTQTRMLDFPENSHTLALLFQLCYPMPDPAIQEGSDDEKLHDIYQLPSGNNPPENYRKH</sequence>
<dbReference type="SUPFAM" id="SSF54695">
    <property type="entry name" value="POZ domain"/>
    <property type="match status" value="1"/>
</dbReference>
<accession>A0A4Y9Z2B6</accession>
<proteinExistence type="predicted"/>
<name>A0A4Y9Z2B6_9APHY</name>
<evidence type="ECO:0000313" key="3">
    <source>
        <dbReference type="Proteomes" id="UP000298390"/>
    </source>
</evidence>
<dbReference type="PROSITE" id="PS50097">
    <property type="entry name" value="BTB"/>
    <property type="match status" value="1"/>
</dbReference>
<dbReference type="InterPro" id="IPR000210">
    <property type="entry name" value="BTB/POZ_dom"/>
</dbReference>
<evidence type="ECO:0000259" key="1">
    <source>
        <dbReference type="PROSITE" id="PS50097"/>
    </source>
</evidence>
<dbReference type="InterPro" id="IPR011333">
    <property type="entry name" value="SKP1/BTB/POZ_sf"/>
</dbReference>
<dbReference type="CDD" id="cd18186">
    <property type="entry name" value="BTB_POZ_ZBTB_KLHL-like"/>
    <property type="match status" value="1"/>
</dbReference>
<dbReference type="Gene3D" id="3.30.710.10">
    <property type="entry name" value="Potassium Channel Kv1.1, Chain A"/>
    <property type="match status" value="1"/>
</dbReference>
<dbReference type="AlphaFoldDB" id="A0A4Y9Z2B6"/>
<comment type="caution">
    <text evidence="2">The sequence shown here is derived from an EMBL/GenBank/DDBJ whole genome shotgun (WGS) entry which is preliminary data.</text>
</comment>
<protein>
    <recommendedName>
        <fullName evidence="1">BTB domain-containing protein</fullName>
    </recommendedName>
</protein>